<dbReference type="PROSITE" id="PS50176">
    <property type="entry name" value="ARM_REPEAT"/>
    <property type="match status" value="1"/>
</dbReference>
<comment type="subcellular location">
    <subcellularLocation>
        <location evidence="1">Cell membrane</location>
        <topology evidence="1">Multi-pass membrane protein</topology>
    </subcellularLocation>
</comment>
<keyword evidence="9" id="KW-1185">Reference proteome</keyword>
<feature type="transmembrane region" description="Helical" evidence="6">
    <location>
        <begin position="79"/>
        <end position="99"/>
    </location>
</feature>
<evidence type="ECO:0000256" key="4">
    <source>
        <dbReference type="ARBA" id="ARBA00022989"/>
    </source>
</evidence>
<comment type="caution">
    <text evidence="8">The sequence shown here is derived from an EMBL/GenBank/DDBJ whole genome shotgun (WGS) entry which is preliminary data.</text>
</comment>
<accession>A0A429ZXV0</accession>
<dbReference type="EMBL" id="NGJS01000008">
    <property type="protein sequence ID" value="RST98727.1"/>
    <property type="molecule type" value="Genomic_DNA"/>
</dbReference>
<dbReference type="RefSeq" id="WP_125983960.1">
    <property type="nucleotide sequence ID" value="NZ_NGJS01000008.1"/>
</dbReference>
<gene>
    <name evidence="8" type="ORF">CBF37_06670</name>
</gene>
<evidence type="ECO:0000256" key="2">
    <source>
        <dbReference type="ARBA" id="ARBA00022475"/>
    </source>
</evidence>
<dbReference type="Gene3D" id="1.20.120.940">
    <property type="entry name" value="Putative aromatic acid exporter, C-terminal domain"/>
    <property type="match status" value="1"/>
</dbReference>
<feature type="domain" description="Putative aromatic acid exporter C-terminal" evidence="7">
    <location>
        <begin position="145"/>
        <end position="309"/>
    </location>
</feature>
<evidence type="ECO:0000256" key="6">
    <source>
        <dbReference type="SAM" id="Phobius"/>
    </source>
</evidence>
<keyword evidence="4 6" id="KW-1133">Transmembrane helix</keyword>
<dbReference type="InterPro" id="IPR021062">
    <property type="entry name" value="ArAE_1_C"/>
</dbReference>
<dbReference type="PANTHER" id="PTHR40064">
    <property type="entry name" value="MEMBRANE PROTEIN-RELATED"/>
    <property type="match status" value="1"/>
</dbReference>
<dbReference type="OrthoDB" id="357521at2"/>
<keyword evidence="3 6" id="KW-0812">Transmembrane</keyword>
<proteinExistence type="predicted"/>
<dbReference type="InterPro" id="IPR052984">
    <property type="entry name" value="UPF0421"/>
</dbReference>
<evidence type="ECO:0000256" key="1">
    <source>
        <dbReference type="ARBA" id="ARBA00004651"/>
    </source>
</evidence>
<evidence type="ECO:0000256" key="5">
    <source>
        <dbReference type="ARBA" id="ARBA00023136"/>
    </source>
</evidence>
<name>A0A429ZXV0_9ENTE</name>
<dbReference type="Proteomes" id="UP000287857">
    <property type="component" value="Unassembled WGS sequence"/>
</dbReference>
<organism evidence="8 9">
    <name type="scientific">Vagococcus vulneris</name>
    <dbReference type="NCBI Taxonomy" id="1977869"/>
    <lineage>
        <taxon>Bacteria</taxon>
        <taxon>Bacillati</taxon>
        <taxon>Bacillota</taxon>
        <taxon>Bacilli</taxon>
        <taxon>Lactobacillales</taxon>
        <taxon>Enterococcaceae</taxon>
        <taxon>Vagococcus</taxon>
    </lineage>
</organism>
<feature type="transmembrane region" description="Helical" evidence="6">
    <location>
        <begin position="12"/>
        <end position="40"/>
    </location>
</feature>
<dbReference type="GO" id="GO:0005886">
    <property type="term" value="C:plasma membrane"/>
    <property type="evidence" value="ECO:0007669"/>
    <property type="project" value="UniProtKB-SubCell"/>
</dbReference>
<keyword evidence="5 6" id="KW-0472">Membrane</keyword>
<dbReference type="InterPro" id="IPR010343">
    <property type="entry name" value="ArAE_1"/>
</dbReference>
<dbReference type="AlphaFoldDB" id="A0A429ZXV0"/>
<dbReference type="Pfam" id="PF06081">
    <property type="entry name" value="ArAE_1"/>
    <property type="match status" value="1"/>
</dbReference>
<reference evidence="8 9" key="1">
    <citation type="submission" date="2017-05" db="EMBL/GenBank/DDBJ databases">
        <title>Vagococcus spp. assemblies.</title>
        <authorList>
            <person name="Gulvik C.A."/>
        </authorList>
    </citation>
    <scope>NUCLEOTIDE SEQUENCE [LARGE SCALE GENOMIC DNA]</scope>
    <source>
        <strain evidence="8 9">SS1995</strain>
    </source>
</reference>
<dbReference type="Pfam" id="PF11728">
    <property type="entry name" value="ArAE_1_C"/>
    <property type="match status" value="1"/>
</dbReference>
<protein>
    <recommendedName>
        <fullName evidence="7">Putative aromatic acid exporter C-terminal domain-containing protein</fullName>
    </recommendedName>
</protein>
<sequence length="321" mass="35898">MKIGLRTIKTVIASVVSILLADYLGLQFASTAGIIAILSVTTTKKSSFKVGIGRILALMAATIIAYVCYYLVGYNAFSFGLFLLVYIPIAAKFKVVEAIPVNSVLVTHFLNAGEMTMGLVANAFGLLIIGVGSALLANLYMPNVEKEIQKNKKIIDDTIKLILLKLSNTLISRSNYLECELLIEGLSKSIKQGKTYAQNHYDNQLIASDGYHIEYFQMRRMQLSVLEAMLHLIRNIHVSSDVAEDTATLLQNISESYREDNDGQALIRQINRVYQMYEKKPLPVSREEFENRAKLFQLLNEIQVFIDIKVNFSQPDDTGIV</sequence>
<evidence type="ECO:0000256" key="3">
    <source>
        <dbReference type="ARBA" id="ARBA00022692"/>
    </source>
</evidence>
<feature type="transmembrane region" description="Helical" evidence="6">
    <location>
        <begin position="52"/>
        <end position="72"/>
    </location>
</feature>
<dbReference type="InterPro" id="IPR038323">
    <property type="entry name" value="ArAE_1_C_sf"/>
</dbReference>
<evidence type="ECO:0000313" key="9">
    <source>
        <dbReference type="Proteomes" id="UP000287857"/>
    </source>
</evidence>
<feature type="transmembrane region" description="Helical" evidence="6">
    <location>
        <begin position="119"/>
        <end position="141"/>
    </location>
</feature>
<evidence type="ECO:0000259" key="7">
    <source>
        <dbReference type="Pfam" id="PF11728"/>
    </source>
</evidence>
<evidence type="ECO:0000313" key="8">
    <source>
        <dbReference type="EMBL" id="RST98727.1"/>
    </source>
</evidence>
<dbReference type="InterPro" id="IPR000225">
    <property type="entry name" value="Armadillo"/>
</dbReference>
<keyword evidence="2" id="KW-1003">Cell membrane</keyword>
<dbReference type="PANTHER" id="PTHR40064:SF1">
    <property type="entry name" value="MEMBRANE PROTEIN"/>
    <property type="match status" value="1"/>
</dbReference>